<reference evidence="2" key="1">
    <citation type="submission" date="2020-02" db="EMBL/GenBank/DDBJ databases">
        <authorList>
            <person name="Scholz U."/>
            <person name="Mascher M."/>
            <person name="Fiebig A."/>
        </authorList>
    </citation>
    <scope>NUCLEOTIDE SEQUENCE</scope>
</reference>
<feature type="compositionally biased region" description="Basic and acidic residues" evidence="1">
    <location>
        <begin position="95"/>
        <end position="110"/>
    </location>
</feature>
<evidence type="ECO:0000313" key="3">
    <source>
        <dbReference type="Proteomes" id="UP000663760"/>
    </source>
</evidence>
<dbReference type="PANTHER" id="PTHR33220">
    <property type="entry name" value="BNAA09G04420D PROTEIN"/>
    <property type="match status" value="1"/>
</dbReference>
<sequence>MKNAAKCDTWCELQNPANHRIFERKLRPRPSGRGHACLGVTPPGGRAQRGRGGWPAVRARARAAGRSARPPAGRAAASGGSLCSSSPRPPSVVGEGEKKREGTEPRRERGATPPAGGPAAVGPRPQVRRGHPPSLSI</sequence>
<dbReference type="OrthoDB" id="783061at2759"/>
<feature type="region of interest" description="Disordered" evidence="1">
    <location>
        <begin position="23"/>
        <end position="137"/>
    </location>
</feature>
<gene>
    <name evidence="2" type="ORF">SI8410_UN021834</name>
</gene>
<evidence type="ECO:0000256" key="1">
    <source>
        <dbReference type="SAM" id="MobiDB-lite"/>
    </source>
</evidence>
<dbReference type="Proteomes" id="UP000663760">
    <property type="component" value="Unassembled WGS sequence"/>
</dbReference>
<name>A0A811GE87_SPIIN</name>
<dbReference type="PANTHER" id="PTHR33220:SF5">
    <property type="entry name" value="RRNA INTRON-ENCODED HOMING ENDONUCLEASE"/>
    <property type="match status" value="1"/>
</dbReference>
<evidence type="ECO:0000313" key="2">
    <source>
        <dbReference type="EMBL" id="CAB1184571.1"/>
    </source>
</evidence>
<comment type="caution">
    <text evidence="2">The sequence shown here is derived from an EMBL/GenBank/DDBJ whole genome shotgun (WGS) entry which is preliminary data.</text>
</comment>
<keyword evidence="3" id="KW-1185">Reference proteome</keyword>
<feature type="compositionally biased region" description="Low complexity" evidence="1">
    <location>
        <begin position="54"/>
        <end position="86"/>
    </location>
</feature>
<accession>A0A811GE87</accession>
<feature type="compositionally biased region" description="Low complexity" evidence="1">
    <location>
        <begin position="111"/>
        <end position="125"/>
    </location>
</feature>
<proteinExistence type="predicted"/>
<protein>
    <submittedName>
        <fullName evidence="2">Uncharacterized protein</fullName>
    </submittedName>
</protein>
<organism evidence="2 3">
    <name type="scientific">Spirodela intermedia</name>
    <name type="common">Intermediate duckweed</name>
    <dbReference type="NCBI Taxonomy" id="51605"/>
    <lineage>
        <taxon>Eukaryota</taxon>
        <taxon>Viridiplantae</taxon>
        <taxon>Streptophyta</taxon>
        <taxon>Embryophyta</taxon>
        <taxon>Tracheophyta</taxon>
        <taxon>Spermatophyta</taxon>
        <taxon>Magnoliopsida</taxon>
        <taxon>Liliopsida</taxon>
        <taxon>Araceae</taxon>
        <taxon>Lemnoideae</taxon>
        <taxon>Spirodela</taxon>
    </lineage>
</organism>
<dbReference type="AlphaFoldDB" id="A0A811GE87"/>
<dbReference type="EMBL" id="CACVBZ020000028">
    <property type="protein sequence ID" value="CAB1184571.1"/>
    <property type="molecule type" value="Genomic_DNA"/>
</dbReference>